<feature type="coiled-coil region" evidence="7">
    <location>
        <begin position="718"/>
        <end position="745"/>
    </location>
</feature>
<keyword evidence="6 7" id="KW-0175">Coiled coil</keyword>
<dbReference type="GO" id="GO:0005737">
    <property type="term" value="C:cytoplasm"/>
    <property type="evidence" value="ECO:0007669"/>
    <property type="project" value="TreeGrafter"/>
</dbReference>
<dbReference type="GO" id="GO:0042060">
    <property type="term" value="P:wound healing"/>
    <property type="evidence" value="ECO:0007669"/>
    <property type="project" value="TreeGrafter"/>
</dbReference>
<feature type="coiled-coil region" evidence="7">
    <location>
        <begin position="1450"/>
        <end position="1594"/>
    </location>
</feature>
<evidence type="ECO:0000313" key="12">
    <source>
        <dbReference type="Proteomes" id="UP000265100"/>
    </source>
</evidence>
<dbReference type="SMART" id="SM00250">
    <property type="entry name" value="PLEC"/>
    <property type="match status" value="2"/>
</dbReference>
<dbReference type="GO" id="GO:0045296">
    <property type="term" value="F:cadherin binding"/>
    <property type="evidence" value="ECO:0007669"/>
    <property type="project" value="TreeGrafter"/>
</dbReference>
<accession>A0AAX7VNS1</accession>
<feature type="domain" description="Periplakin-like plectin repeat" evidence="10">
    <location>
        <begin position="952"/>
        <end position="1108"/>
    </location>
</feature>
<feature type="domain" description="Desmoplakin SH3" evidence="8">
    <location>
        <begin position="381"/>
        <end position="444"/>
    </location>
</feature>
<keyword evidence="5" id="KW-0965">Cell junction</keyword>
<comment type="subcellular location">
    <subcellularLocation>
        <location evidence="1">Cell junction</location>
    </subcellularLocation>
</comment>
<sequence length="1700" mass="200441">MLKKKTKSTTITQPKQTAPSTELATLIEKLQKNADKVEKNIYDVEQNLNKDVSKINEGKQPLYQEDTNKRLLNSLELLSGLDEDVVNARRLQHPQAEMIAQDMKQLRDRVTKLKEEHGHIYHLVRTEGKPSINWGNMMDEKLDNLQNKGFGQDLPSVENEVEEHNIFHSEVEALAPHISEYVSSLQSKYNKLLANSSARQRNLMSLRDYMQRCTNELYWMDQQAEERIKYDWSDNNLDYPARQRQYENFISKCLESKEGTITKLNDDGEKLIASDHPGKNVMEAHMEAVHADWKEHLNLLICEENHLKHMDEYHKFHKEARDTQDLLKRLDTEISQKYNPEFKDMYQMEGLIRELDDEAKAIENFDERVKALQKRSLQVLPLKYRRETPQKLIPVEALCEFDTDDGQIVRGERYTLLRQNGSKWDVKDAAGHKITAPGICFMFPPTDPEAVAIADNLTGQQKAIKQKMAATKGSLQKRLDELKKTSGTATATASDKQEQQCRQLMAGLDKVVSDLDKQEKSIYARVRPPLEQNRTLQDSTDRLQDMKYVTWLKNSNQLESSLQNGKTLLSTYENKLTGDVTVYCRLSQAVCLLLPWQDIGADLRSQRTLVSDTEQNLRLAKSSCENMANKFQEHCPDIERQEADVQKLNKRYNNLNQQTDSRAQSLQRAKMAYKNYRNDYDNLNSWLSRVPNYEPRDTDDPKQVETKLRNQRNLLSDIARKESDLNNVSKNAQLYQQAVKDYETEAEKFKSILDLEDGLVPQTYKRSRLESPAAIVKAEEAAIEAKFTEVNAVNKQRLQNLEFANSLLSQQSETIQVTNVKSVQANAPGEEPWRIRKQLDDEIHRREQLEKEIETIQTDIYMLEGQKPQDTIVKKELIKKVPDPQLDEEVYKVQQKLSEERRTTHVLENDLEVLKLKLRGLETEVKEGAQQYTVKEVLRIERDRGQEEAVRKLREELEELKRQRLMKDNELIEIQKHVTLLAEEKNKEQEVITEEEVIKVQNDPQLESEYRVLLDRKEKEIESRRQLEDELQFLQEKLRRLEKEKSMAEEKISIKEVLKVEKDTAFEREVENLRRQFEDEKAKRRSSQREKTDLQRKIASLEEEKSKVVIQEKVREIVRPDPKAENEVANLRLELVEQQRRYKDAELQLRSLQDELTMLKNRGPQVEVKEIIKEVIKYKIDPQTERELERLRNEIVDKSHQTEKSELEIRQLRDEIERWKNTKPQVQTKEVVNEVLQYREDPKTKEEIEMLKRKLADEQQKRLDLERERTEQEEKIRLRKMDLSQVREKIVQQEVVKMEEDPLLKSECQSFLQNINNEQKQKESLKTELYQLQRQKTDLDMQLEELERERRARRDAELEIQRLRVRLNELEIRDKENREKVTVKQKVVLQQDPQQEKEHSILKLQLDEERHKRTLLEKELNVLIQQQITLEKVDVKERVVRTEKVQVERDPEAEIEIENLKRTLEEEKRRRRELDQELSTLNSRLSDMEFSNTKSTKELDYIRDESSRLQQENQRLQNEIRKFRSEIEITSKETRLITESAPREDSKNLELRLDSLQKELAELRAVTNQKDEEIEKLKKNLAAVRMKREQRESHLRRSIVVIDPDTGKEMRPEEAYKLGLIDWKMFVNLQSQECDWEEISVKGPQGESSVLHDRKSGKKFSIDDALRLGHITNRQLQQYLNKEISIQEFGALVSGKNRGL</sequence>
<dbReference type="InterPro" id="IPR035915">
    <property type="entry name" value="Plakin_repeat_sf"/>
</dbReference>
<feature type="coiled-coil region" evidence="7">
    <location>
        <begin position="348"/>
        <end position="375"/>
    </location>
</feature>
<dbReference type="InterPro" id="IPR058847">
    <property type="entry name" value="Plectin_PPL"/>
</dbReference>
<organism evidence="11 12">
    <name type="scientific">Astatotilapia calliptera</name>
    <name type="common">Eastern happy</name>
    <name type="synonym">Chromis callipterus</name>
    <dbReference type="NCBI Taxonomy" id="8154"/>
    <lineage>
        <taxon>Eukaryota</taxon>
        <taxon>Metazoa</taxon>
        <taxon>Chordata</taxon>
        <taxon>Craniata</taxon>
        <taxon>Vertebrata</taxon>
        <taxon>Euteleostomi</taxon>
        <taxon>Actinopterygii</taxon>
        <taxon>Neopterygii</taxon>
        <taxon>Teleostei</taxon>
        <taxon>Neoteleostei</taxon>
        <taxon>Acanthomorphata</taxon>
        <taxon>Ovalentaria</taxon>
        <taxon>Cichlomorphae</taxon>
        <taxon>Cichliformes</taxon>
        <taxon>Cichlidae</taxon>
        <taxon>African cichlids</taxon>
        <taxon>Pseudocrenilabrinae</taxon>
        <taxon>Haplochromini</taxon>
        <taxon>Astatotilapia</taxon>
    </lineage>
</organism>
<feature type="coiled-coil region" evidence="7">
    <location>
        <begin position="638"/>
        <end position="669"/>
    </location>
</feature>
<evidence type="ECO:0008006" key="13">
    <source>
        <dbReference type="Google" id="ProtNLM"/>
    </source>
</evidence>
<dbReference type="GO" id="GO:0045104">
    <property type="term" value="P:intermediate filament cytoskeleton organization"/>
    <property type="evidence" value="ECO:0007669"/>
    <property type="project" value="InterPro"/>
</dbReference>
<reference evidence="12" key="2">
    <citation type="submission" date="2023-03" db="EMBL/GenBank/DDBJ databases">
        <authorList>
            <consortium name="Wellcome Sanger Institute Data Sharing"/>
        </authorList>
    </citation>
    <scope>NUCLEOTIDE SEQUENCE [LARGE SCALE GENOMIC DNA]</scope>
</reference>
<dbReference type="InterPro" id="IPR055419">
    <property type="entry name" value="Spectrin_PEPL/EVPL"/>
</dbReference>
<evidence type="ECO:0000259" key="8">
    <source>
        <dbReference type="Pfam" id="PF17902"/>
    </source>
</evidence>
<dbReference type="InterPro" id="IPR001101">
    <property type="entry name" value="Plectin_repeat"/>
</dbReference>
<dbReference type="FunFam" id="1.20.58.60:FF:000030">
    <property type="entry name" value="Short stop, isoform K"/>
    <property type="match status" value="1"/>
</dbReference>
<evidence type="ECO:0000256" key="3">
    <source>
        <dbReference type="ARBA" id="ARBA00022553"/>
    </source>
</evidence>
<dbReference type="GO" id="GO:0005198">
    <property type="term" value="F:structural molecule activity"/>
    <property type="evidence" value="ECO:0007669"/>
    <property type="project" value="TreeGrafter"/>
</dbReference>
<dbReference type="PANTHER" id="PTHR23169:SF10">
    <property type="entry name" value="PERIPLAKIN"/>
    <property type="match status" value="1"/>
</dbReference>
<evidence type="ECO:0000259" key="9">
    <source>
        <dbReference type="Pfam" id="PF23160"/>
    </source>
</evidence>
<evidence type="ECO:0000256" key="5">
    <source>
        <dbReference type="ARBA" id="ARBA00022949"/>
    </source>
</evidence>
<dbReference type="Proteomes" id="UP000265100">
    <property type="component" value="Chromosome 12"/>
</dbReference>
<dbReference type="SMART" id="SM00150">
    <property type="entry name" value="SPEC"/>
    <property type="match status" value="4"/>
</dbReference>
<feature type="coiled-coil region" evidence="7">
    <location>
        <begin position="904"/>
        <end position="970"/>
    </location>
</feature>
<comment type="similarity">
    <text evidence="2">Belongs to the plakin or cytolinker family.</text>
</comment>
<feature type="coiled-coil region" evidence="7">
    <location>
        <begin position="1188"/>
        <end position="1275"/>
    </location>
</feature>
<protein>
    <recommendedName>
        <fullName evidence="13">Desmoplakin SH3 domain-containing protein</fullName>
    </recommendedName>
</protein>
<dbReference type="InterPro" id="IPR041615">
    <property type="entry name" value="Desmoplakin_SH3"/>
</dbReference>
<reference evidence="11" key="4">
    <citation type="submission" date="2025-09" db="UniProtKB">
        <authorList>
            <consortium name="Ensembl"/>
        </authorList>
    </citation>
    <scope>IDENTIFICATION</scope>
</reference>
<dbReference type="PANTHER" id="PTHR23169">
    <property type="entry name" value="ENVOPLAKIN"/>
    <property type="match status" value="1"/>
</dbReference>
<dbReference type="SUPFAM" id="SSF46966">
    <property type="entry name" value="Spectrin repeat"/>
    <property type="match status" value="3"/>
</dbReference>
<dbReference type="GO" id="GO:0005882">
    <property type="term" value="C:intermediate filament"/>
    <property type="evidence" value="ECO:0007669"/>
    <property type="project" value="TreeGrafter"/>
</dbReference>
<feature type="coiled-coil region" evidence="7">
    <location>
        <begin position="1010"/>
        <end position="1162"/>
    </location>
</feature>
<keyword evidence="4" id="KW-0677">Repeat</keyword>
<evidence type="ECO:0000259" key="10">
    <source>
        <dbReference type="Pfam" id="PF26346"/>
    </source>
</evidence>
<dbReference type="Pfam" id="PF23160">
    <property type="entry name" value="Spectrin_1st_PEPL"/>
    <property type="match status" value="1"/>
</dbReference>
<dbReference type="GeneTree" id="ENSGT00940000153578"/>
<evidence type="ECO:0000256" key="7">
    <source>
        <dbReference type="SAM" id="Coils"/>
    </source>
</evidence>
<dbReference type="InterPro" id="IPR043197">
    <property type="entry name" value="Plakin"/>
</dbReference>
<gene>
    <name evidence="11" type="primary">PPL</name>
</gene>
<keyword evidence="12" id="KW-1185">Reference proteome</keyword>
<evidence type="ECO:0000313" key="11">
    <source>
        <dbReference type="Ensembl" id="ENSACLP00000083429.1"/>
    </source>
</evidence>
<reference evidence="11 12" key="1">
    <citation type="submission" date="2018-05" db="EMBL/GenBank/DDBJ databases">
        <authorList>
            <person name="Datahose"/>
        </authorList>
    </citation>
    <scope>NUCLEOTIDE SEQUENCE</scope>
</reference>
<feature type="coiled-coil region" evidence="7">
    <location>
        <begin position="1308"/>
        <end position="1380"/>
    </location>
</feature>
<dbReference type="FunFam" id="3.30.160.780:FF:000001">
    <property type="entry name" value="Plectin a"/>
    <property type="match status" value="1"/>
</dbReference>
<feature type="domain" description="Periplakin/Envoplakin N-terminal" evidence="9">
    <location>
        <begin position="30"/>
        <end position="122"/>
    </location>
</feature>
<dbReference type="Gene3D" id="2.30.30.40">
    <property type="entry name" value="SH3 Domains"/>
    <property type="match status" value="1"/>
</dbReference>
<evidence type="ECO:0000256" key="2">
    <source>
        <dbReference type="ARBA" id="ARBA00009109"/>
    </source>
</evidence>
<name>A0AAX7VNS1_ASTCA</name>
<feature type="domain" description="Periplakin-like plectin repeat" evidence="10">
    <location>
        <begin position="1182"/>
        <end position="1344"/>
    </location>
</feature>
<dbReference type="Pfam" id="PF26346">
    <property type="entry name" value="Plectin_PPL"/>
    <property type="match status" value="2"/>
</dbReference>
<dbReference type="Ensembl" id="ENSACLT00000052373.1">
    <property type="protein sequence ID" value="ENSACLP00000083429.1"/>
    <property type="gene ID" value="ENSACLG00000010767.2"/>
</dbReference>
<reference evidence="11" key="3">
    <citation type="submission" date="2025-08" db="UniProtKB">
        <authorList>
            <consortium name="Ensembl"/>
        </authorList>
    </citation>
    <scope>IDENTIFICATION</scope>
</reference>
<evidence type="ECO:0000256" key="6">
    <source>
        <dbReference type="ARBA" id="ARBA00023054"/>
    </source>
</evidence>
<evidence type="ECO:0000256" key="1">
    <source>
        <dbReference type="ARBA" id="ARBA00004282"/>
    </source>
</evidence>
<feature type="coiled-coil region" evidence="7">
    <location>
        <begin position="839"/>
        <end position="866"/>
    </location>
</feature>
<dbReference type="GO" id="GO:0070161">
    <property type="term" value="C:anchoring junction"/>
    <property type="evidence" value="ECO:0007669"/>
    <property type="project" value="UniProtKB-SubCell"/>
</dbReference>
<feature type="coiled-coil region" evidence="7">
    <location>
        <begin position="20"/>
        <end position="47"/>
    </location>
</feature>
<dbReference type="InterPro" id="IPR018159">
    <property type="entry name" value="Spectrin/alpha-actinin"/>
</dbReference>
<evidence type="ECO:0000256" key="4">
    <source>
        <dbReference type="ARBA" id="ARBA00022737"/>
    </source>
</evidence>
<proteinExistence type="inferred from homology"/>
<dbReference type="SUPFAM" id="SSF75399">
    <property type="entry name" value="Plakin repeat"/>
    <property type="match status" value="1"/>
</dbReference>
<keyword evidence="3" id="KW-0597">Phosphoprotein</keyword>
<dbReference type="GO" id="GO:0016020">
    <property type="term" value="C:membrane"/>
    <property type="evidence" value="ECO:0007669"/>
    <property type="project" value="TreeGrafter"/>
</dbReference>
<dbReference type="Gene3D" id="3.30.160.780">
    <property type="match status" value="1"/>
</dbReference>
<dbReference type="Pfam" id="PF17902">
    <property type="entry name" value="SH3_10"/>
    <property type="match status" value="1"/>
</dbReference>
<dbReference type="Gene3D" id="1.20.58.60">
    <property type="match status" value="4"/>
</dbReference>